<evidence type="ECO:0000259" key="1">
    <source>
        <dbReference type="Pfam" id="PF18922"/>
    </source>
</evidence>
<feature type="domain" description="DUF5672" evidence="1">
    <location>
        <begin position="57"/>
        <end position="215"/>
    </location>
</feature>
<dbReference type="EMBL" id="LR796178">
    <property type="protein sequence ID" value="CAB4124379.1"/>
    <property type="molecule type" value="Genomic_DNA"/>
</dbReference>
<dbReference type="InterPro" id="IPR043729">
    <property type="entry name" value="DUF5672"/>
</dbReference>
<gene>
    <name evidence="2" type="ORF">UFOVP49_217</name>
</gene>
<proteinExistence type="predicted"/>
<organism evidence="2">
    <name type="scientific">uncultured Caudovirales phage</name>
    <dbReference type="NCBI Taxonomy" id="2100421"/>
    <lineage>
        <taxon>Viruses</taxon>
        <taxon>Duplodnaviria</taxon>
        <taxon>Heunggongvirae</taxon>
        <taxon>Uroviricota</taxon>
        <taxon>Caudoviricetes</taxon>
        <taxon>Peduoviridae</taxon>
        <taxon>Maltschvirus</taxon>
        <taxon>Maltschvirus maltsch</taxon>
    </lineage>
</organism>
<reference evidence="2" key="1">
    <citation type="submission" date="2020-04" db="EMBL/GenBank/DDBJ databases">
        <authorList>
            <person name="Chiriac C."/>
            <person name="Salcher M."/>
            <person name="Ghai R."/>
            <person name="Kavagutti S V."/>
        </authorList>
    </citation>
    <scope>NUCLEOTIDE SEQUENCE</scope>
</reference>
<accession>A0A6J5KWM8</accession>
<evidence type="ECO:0000313" key="2">
    <source>
        <dbReference type="EMBL" id="CAB4124379.1"/>
    </source>
</evidence>
<sequence>MSISLILISNVRHKQAELSLNKSIKALKFDDVLVFSDQRLSINSDYRYYQLPKGFDRSNYSAFCMKGMDQYIQTDHCLIIQPDGMAINSQYWTDEFLEYDYIGSPCNIAEPVVNDALSNIFGFSKYKDRKGWYVGNGGFSLRSKKLLKALQDPRIKEYVVNESTKEIYFGEDLQICVLYKTLLESEYGIKFAPVDLAVQFSTERLCDNGMSFGFHGWQNIPWFLSEEECIGYLNELPINWDSYRLNRLSGFLFEKRYFHAMQRLNELRNEWQSF</sequence>
<name>A0A6J5KWM8_9CAUD</name>
<dbReference type="Pfam" id="PF18922">
    <property type="entry name" value="DUF5672"/>
    <property type="match status" value="1"/>
</dbReference>
<protein>
    <recommendedName>
        <fullName evidence="1">DUF5672 domain-containing protein</fullName>
    </recommendedName>
</protein>